<evidence type="ECO:0000256" key="12">
    <source>
        <dbReference type="SAM" id="Phobius"/>
    </source>
</evidence>
<dbReference type="InterPro" id="IPR001915">
    <property type="entry name" value="Peptidase_M48"/>
</dbReference>
<dbReference type="CDD" id="cd07327">
    <property type="entry name" value="M48B_HtpX_like"/>
    <property type="match status" value="1"/>
</dbReference>
<keyword evidence="8" id="KW-0862">Zinc</keyword>
<accession>A0A6J6PJF9</accession>
<keyword evidence="9 12" id="KW-1133">Transmembrane helix</keyword>
<comment type="cofactor">
    <cofactor evidence="1">
        <name>Zn(2+)</name>
        <dbReference type="ChEBI" id="CHEBI:29105"/>
    </cofactor>
</comment>
<dbReference type="Pfam" id="PF01435">
    <property type="entry name" value="Peptidase_M48"/>
    <property type="match status" value="1"/>
</dbReference>
<feature type="transmembrane region" description="Helical" evidence="12">
    <location>
        <begin position="20"/>
        <end position="40"/>
    </location>
</feature>
<dbReference type="NCBIfam" id="NF002669">
    <property type="entry name" value="PRK02391.1"/>
    <property type="match status" value="1"/>
</dbReference>
<evidence type="ECO:0000256" key="2">
    <source>
        <dbReference type="ARBA" id="ARBA00009779"/>
    </source>
</evidence>
<keyword evidence="4" id="KW-0645">Protease</keyword>
<evidence type="ECO:0000256" key="7">
    <source>
        <dbReference type="ARBA" id="ARBA00022801"/>
    </source>
</evidence>
<evidence type="ECO:0000256" key="8">
    <source>
        <dbReference type="ARBA" id="ARBA00022833"/>
    </source>
</evidence>
<evidence type="ECO:0000256" key="3">
    <source>
        <dbReference type="ARBA" id="ARBA00022475"/>
    </source>
</evidence>
<dbReference type="HAMAP" id="MF_00188">
    <property type="entry name" value="Pept_M48_protease_HtpX"/>
    <property type="match status" value="1"/>
</dbReference>
<dbReference type="InterPro" id="IPR050083">
    <property type="entry name" value="HtpX_protease"/>
</dbReference>
<feature type="transmembrane region" description="Helical" evidence="12">
    <location>
        <begin position="204"/>
        <end position="225"/>
    </location>
</feature>
<dbReference type="GO" id="GO:0006508">
    <property type="term" value="P:proteolysis"/>
    <property type="evidence" value="ECO:0007669"/>
    <property type="project" value="UniProtKB-KW"/>
</dbReference>
<gene>
    <name evidence="14" type="ORF">UFOPK2399_01066</name>
</gene>
<comment type="similarity">
    <text evidence="2">Belongs to the peptidase M48B family.</text>
</comment>
<evidence type="ECO:0000256" key="9">
    <source>
        <dbReference type="ARBA" id="ARBA00022989"/>
    </source>
</evidence>
<organism evidence="14">
    <name type="scientific">freshwater metagenome</name>
    <dbReference type="NCBI Taxonomy" id="449393"/>
    <lineage>
        <taxon>unclassified sequences</taxon>
        <taxon>metagenomes</taxon>
        <taxon>ecological metagenomes</taxon>
    </lineage>
</organism>
<name>A0A6J6PJF9_9ZZZZ</name>
<dbReference type="GO" id="GO:0046872">
    <property type="term" value="F:metal ion binding"/>
    <property type="evidence" value="ECO:0007669"/>
    <property type="project" value="UniProtKB-KW"/>
</dbReference>
<feature type="domain" description="Peptidase M48" evidence="13">
    <location>
        <begin position="87"/>
        <end position="308"/>
    </location>
</feature>
<dbReference type="PANTHER" id="PTHR43221">
    <property type="entry name" value="PROTEASE HTPX"/>
    <property type="match status" value="1"/>
</dbReference>
<keyword evidence="7" id="KW-0378">Hydrolase</keyword>
<dbReference type="GO" id="GO:0004222">
    <property type="term" value="F:metalloendopeptidase activity"/>
    <property type="evidence" value="ECO:0007669"/>
    <property type="project" value="InterPro"/>
</dbReference>
<protein>
    <submittedName>
        <fullName evidence="14">Unannotated protein</fullName>
    </submittedName>
</protein>
<evidence type="ECO:0000313" key="14">
    <source>
        <dbReference type="EMBL" id="CAB4696588.1"/>
    </source>
</evidence>
<evidence type="ECO:0000256" key="5">
    <source>
        <dbReference type="ARBA" id="ARBA00022692"/>
    </source>
</evidence>
<dbReference type="AlphaFoldDB" id="A0A6J6PJF9"/>
<dbReference type="PANTHER" id="PTHR43221:SF2">
    <property type="entry name" value="PROTEASE HTPX HOMOLOG"/>
    <property type="match status" value="1"/>
</dbReference>
<reference evidence="14" key="1">
    <citation type="submission" date="2020-05" db="EMBL/GenBank/DDBJ databases">
        <authorList>
            <person name="Chiriac C."/>
            <person name="Salcher M."/>
            <person name="Ghai R."/>
            <person name="Kavagutti S V."/>
        </authorList>
    </citation>
    <scope>NUCLEOTIDE SEQUENCE</scope>
</reference>
<keyword evidence="10" id="KW-0482">Metalloprotease</keyword>
<sequence length="318" mass="34692">MPTPLAIIGGMKRRTYGRDFGLTIRMLFTTGMLGLLYVIFGVVLLNAFNVGFAPMIVIIGVLAFVQYYTSDKLALAAAGAKVVTREEAPDLHDMVERLCAMSDLPKPRIAVMDTPVPNAFATGRSPKHAAVCVTTGLWERLEPREIEAVLAHELSHIANRDVLIMTVASFFAMIAAFIVRMGMWTGMMGGFGGGNNRENNNNGIPVWLIVIAVSAITYAVSFILIRTISRYREYAADRGAALITGAPEYLMSALQKISSQMTLIPNRDLRQVEGMNAFFIIPAGVKSVASELFMDHPPIEKRLAALATIAREMGRPVA</sequence>
<keyword evidence="11 12" id="KW-0472">Membrane</keyword>
<proteinExistence type="inferred from homology"/>
<evidence type="ECO:0000256" key="10">
    <source>
        <dbReference type="ARBA" id="ARBA00023049"/>
    </source>
</evidence>
<evidence type="ECO:0000256" key="4">
    <source>
        <dbReference type="ARBA" id="ARBA00022670"/>
    </source>
</evidence>
<feature type="transmembrane region" description="Helical" evidence="12">
    <location>
        <begin position="162"/>
        <end position="184"/>
    </location>
</feature>
<dbReference type="EMBL" id="CAEZXP010000002">
    <property type="protein sequence ID" value="CAB4696588.1"/>
    <property type="molecule type" value="Genomic_DNA"/>
</dbReference>
<evidence type="ECO:0000259" key="13">
    <source>
        <dbReference type="Pfam" id="PF01435"/>
    </source>
</evidence>
<keyword evidence="3" id="KW-1003">Cell membrane</keyword>
<keyword evidence="5 12" id="KW-0812">Transmembrane</keyword>
<dbReference type="Gene3D" id="3.30.2010.10">
    <property type="entry name" value="Metalloproteases ('zincins'), catalytic domain"/>
    <property type="match status" value="1"/>
</dbReference>
<dbReference type="InterPro" id="IPR022919">
    <property type="entry name" value="Pept_M48_protease_HtpX"/>
</dbReference>
<evidence type="ECO:0000256" key="1">
    <source>
        <dbReference type="ARBA" id="ARBA00001947"/>
    </source>
</evidence>
<feature type="transmembrane region" description="Helical" evidence="12">
    <location>
        <begin position="46"/>
        <end position="65"/>
    </location>
</feature>
<evidence type="ECO:0000256" key="11">
    <source>
        <dbReference type="ARBA" id="ARBA00023136"/>
    </source>
</evidence>
<keyword evidence="6" id="KW-0479">Metal-binding</keyword>
<evidence type="ECO:0000256" key="6">
    <source>
        <dbReference type="ARBA" id="ARBA00022723"/>
    </source>
</evidence>